<evidence type="ECO:0008006" key="3">
    <source>
        <dbReference type="Google" id="ProtNLM"/>
    </source>
</evidence>
<keyword evidence="2" id="KW-1185">Reference proteome</keyword>
<comment type="caution">
    <text evidence="1">The sequence shown here is derived from an EMBL/GenBank/DDBJ whole genome shotgun (WGS) entry which is preliminary data.</text>
</comment>
<evidence type="ECO:0000313" key="1">
    <source>
        <dbReference type="EMBL" id="MDI6449477.1"/>
    </source>
</evidence>
<name>A0AAW6TVT8_9BACT</name>
<evidence type="ECO:0000313" key="2">
    <source>
        <dbReference type="Proteomes" id="UP001431776"/>
    </source>
</evidence>
<sequence>MKSITIHNLDGPLEAMIEEKARAEGLSLNKTVKLLLREALGLAPGGNGGRKADFAEFSGVWSEADRRQFEKKTEDLRRVDPRDWQ</sequence>
<proteinExistence type="predicted"/>
<reference evidence="1" key="1">
    <citation type="submission" date="2023-05" db="EMBL/GenBank/DDBJ databases">
        <title>Anaerotaeda fermentans gen. nov., sp. nov., a novel anaerobic planctomycete of the new family within the order Sedimentisphaerales isolated from Taman Peninsula, Russia.</title>
        <authorList>
            <person name="Khomyakova M.A."/>
            <person name="Merkel A.Y."/>
            <person name="Slobodkin A.I."/>
        </authorList>
    </citation>
    <scope>NUCLEOTIDE SEQUENCE</scope>
    <source>
        <strain evidence="1">M17dextr</strain>
    </source>
</reference>
<dbReference type="GO" id="GO:0006355">
    <property type="term" value="P:regulation of DNA-templated transcription"/>
    <property type="evidence" value="ECO:0007669"/>
    <property type="project" value="InterPro"/>
</dbReference>
<dbReference type="Proteomes" id="UP001431776">
    <property type="component" value="Unassembled WGS sequence"/>
</dbReference>
<gene>
    <name evidence="1" type="ORF">QJ522_10530</name>
</gene>
<dbReference type="RefSeq" id="WP_349244886.1">
    <property type="nucleotide sequence ID" value="NZ_JASCXX010000011.1"/>
</dbReference>
<dbReference type="SUPFAM" id="SSF47598">
    <property type="entry name" value="Ribbon-helix-helix"/>
    <property type="match status" value="1"/>
</dbReference>
<dbReference type="InterPro" id="IPR010985">
    <property type="entry name" value="Ribbon_hlx_hlx"/>
</dbReference>
<protein>
    <recommendedName>
        <fullName evidence="3">Antitoxin</fullName>
    </recommendedName>
</protein>
<dbReference type="EMBL" id="JASCXX010000011">
    <property type="protein sequence ID" value="MDI6449477.1"/>
    <property type="molecule type" value="Genomic_DNA"/>
</dbReference>
<dbReference type="AlphaFoldDB" id="A0AAW6TVT8"/>
<organism evidence="1 2">
    <name type="scientific">Anaerobaca lacustris</name>
    <dbReference type="NCBI Taxonomy" id="3044600"/>
    <lineage>
        <taxon>Bacteria</taxon>
        <taxon>Pseudomonadati</taxon>
        <taxon>Planctomycetota</taxon>
        <taxon>Phycisphaerae</taxon>
        <taxon>Sedimentisphaerales</taxon>
        <taxon>Anaerobacaceae</taxon>
        <taxon>Anaerobaca</taxon>
    </lineage>
</organism>
<accession>A0AAW6TVT8</accession>